<comment type="subcellular location">
    <subcellularLocation>
        <location evidence="1">Nucleus</location>
    </subcellularLocation>
</comment>
<dbReference type="SUPFAM" id="SSF159034">
    <property type="entry name" value="Mib/herc2 domain-like"/>
    <property type="match status" value="1"/>
</dbReference>
<dbReference type="SMART" id="SM01114">
    <property type="entry name" value="CXC"/>
    <property type="match status" value="2"/>
</dbReference>
<feature type="compositionally biased region" description="Polar residues" evidence="4">
    <location>
        <begin position="201"/>
        <end position="212"/>
    </location>
</feature>
<dbReference type="InterPro" id="IPR033467">
    <property type="entry name" value="Tesmin/TSO1-like_CXC"/>
</dbReference>
<dbReference type="GO" id="GO:0006355">
    <property type="term" value="P:regulation of DNA-templated transcription"/>
    <property type="evidence" value="ECO:0007669"/>
    <property type="project" value="TreeGrafter"/>
</dbReference>
<dbReference type="InterPro" id="IPR005172">
    <property type="entry name" value="CRC"/>
</dbReference>
<dbReference type="Proteomes" id="UP001497623">
    <property type="component" value="Unassembled WGS sequence"/>
</dbReference>
<dbReference type="GO" id="GO:0004842">
    <property type="term" value="F:ubiquitin-protein transferase activity"/>
    <property type="evidence" value="ECO:0007669"/>
    <property type="project" value="InterPro"/>
</dbReference>
<comment type="similarity">
    <text evidence="2">Belongs to the lin-54 family.</text>
</comment>
<dbReference type="EMBL" id="CAXKWB010002141">
    <property type="protein sequence ID" value="CAL4066264.1"/>
    <property type="molecule type" value="Genomic_DNA"/>
</dbReference>
<dbReference type="GO" id="GO:0003677">
    <property type="term" value="F:DNA binding"/>
    <property type="evidence" value="ECO:0007669"/>
    <property type="project" value="InterPro"/>
</dbReference>
<dbReference type="InterPro" id="IPR010606">
    <property type="entry name" value="Mib_Herc2"/>
</dbReference>
<dbReference type="GO" id="GO:0046872">
    <property type="term" value="F:metal ion binding"/>
    <property type="evidence" value="ECO:0007669"/>
    <property type="project" value="InterPro"/>
</dbReference>
<dbReference type="Gene3D" id="3.30.890.10">
    <property type="entry name" value="Methyl-cpg-binding Protein 2, Chain A"/>
    <property type="match status" value="1"/>
</dbReference>
<gene>
    <name evidence="8" type="ORF">MNOR_LOCUS5511</name>
</gene>
<feature type="compositionally biased region" description="Low complexity" evidence="4">
    <location>
        <begin position="156"/>
        <end position="167"/>
    </location>
</feature>
<dbReference type="Pfam" id="PF01429">
    <property type="entry name" value="MBD"/>
    <property type="match status" value="1"/>
</dbReference>
<evidence type="ECO:0000256" key="4">
    <source>
        <dbReference type="SAM" id="MobiDB-lite"/>
    </source>
</evidence>
<feature type="compositionally biased region" description="Basic and acidic residues" evidence="4">
    <location>
        <begin position="168"/>
        <end position="189"/>
    </location>
</feature>
<feature type="region of interest" description="Disordered" evidence="4">
    <location>
        <begin position="153"/>
        <end position="212"/>
    </location>
</feature>
<comment type="caution">
    <text evidence="8">The sequence shown here is derived from an EMBL/GenBank/DDBJ whole genome shotgun (WGS) entry which is preliminary data.</text>
</comment>
<dbReference type="SMART" id="SM00391">
    <property type="entry name" value="MBD"/>
    <property type="match status" value="1"/>
</dbReference>
<evidence type="ECO:0000256" key="1">
    <source>
        <dbReference type="ARBA" id="ARBA00004123"/>
    </source>
</evidence>
<dbReference type="PROSITE" id="PS51416">
    <property type="entry name" value="MIB_HERC2"/>
    <property type="match status" value="1"/>
</dbReference>
<dbReference type="PROSITE" id="PS51634">
    <property type="entry name" value="CRC"/>
    <property type="match status" value="1"/>
</dbReference>
<dbReference type="InterPro" id="IPR001739">
    <property type="entry name" value="Methyl_CpG_DNA-bd"/>
</dbReference>
<dbReference type="GO" id="GO:0016567">
    <property type="term" value="P:protein ubiquitination"/>
    <property type="evidence" value="ECO:0007669"/>
    <property type="project" value="InterPro"/>
</dbReference>
<dbReference type="PANTHER" id="PTHR12446:SF34">
    <property type="entry name" value="PROTEIN LIN-54 HOMOLOG"/>
    <property type="match status" value="1"/>
</dbReference>
<dbReference type="SUPFAM" id="SSF54171">
    <property type="entry name" value="DNA-binding domain"/>
    <property type="match status" value="1"/>
</dbReference>
<dbReference type="PROSITE" id="PS50982">
    <property type="entry name" value="MBD"/>
    <property type="match status" value="1"/>
</dbReference>
<accession>A0AAV2PWC4</accession>
<proteinExistence type="inferred from homology"/>
<reference evidence="8 9" key="1">
    <citation type="submission" date="2024-05" db="EMBL/GenBank/DDBJ databases">
        <authorList>
            <person name="Wallberg A."/>
        </authorList>
    </citation>
    <scope>NUCLEOTIDE SEQUENCE [LARGE SCALE GENOMIC DNA]</scope>
</reference>
<dbReference type="GO" id="GO:0005634">
    <property type="term" value="C:nucleus"/>
    <property type="evidence" value="ECO:0007669"/>
    <property type="project" value="UniProtKB-SubCell"/>
</dbReference>
<keyword evidence="9" id="KW-1185">Reference proteome</keyword>
<name>A0AAV2PWC4_MEGNR</name>
<dbReference type="InterPro" id="IPR037252">
    <property type="entry name" value="Mib_Herc2_sf"/>
</dbReference>
<evidence type="ECO:0000256" key="3">
    <source>
        <dbReference type="ARBA" id="ARBA00023242"/>
    </source>
</evidence>
<feature type="region of interest" description="Disordered" evidence="4">
    <location>
        <begin position="22"/>
        <end position="57"/>
    </location>
</feature>
<dbReference type="InterPro" id="IPR028307">
    <property type="entry name" value="Lin-54_fam"/>
</dbReference>
<feature type="domain" description="MIB/HERC2" evidence="6">
    <location>
        <begin position="1252"/>
        <end position="1325"/>
    </location>
</feature>
<dbReference type="Gene3D" id="2.30.30.40">
    <property type="entry name" value="SH3 Domains"/>
    <property type="match status" value="1"/>
</dbReference>
<dbReference type="Pfam" id="PF03638">
    <property type="entry name" value="TCR"/>
    <property type="match status" value="2"/>
</dbReference>
<protein>
    <submittedName>
        <fullName evidence="8">Uncharacterized protein</fullName>
    </submittedName>
</protein>
<dbReference type="CDD" id="cd00122">
    <property type="entry name" value="MBD"/>
    <property type="match status" value="1"/>
</dbReference>
<feature type="compositionally biased region" description="Basic and acidic residues" evidence="4">
    <location>
        <begin position="38"/>
        <end position="57"/>
    </location>
</feature>
<dbReference type="InterPro" id="IPR016177">
    <property type="entry name" value="DNA-bd_dom_sf"/>
</dbReference>
<evidence type="ECO:0000259" key="7">
    <source>
        <dbReference type="PROSITE" id="PS51634"/>
    </source>
</evidence>
<evidence type="ECO:0000256" key="2">
    <source>
        <dbReference type="ARBA" id="ARBA00007267"/>
    </source>
</evidence>
<evidence type="ECO:0000313" key="8">
    <source>
        <dbReference type="EMBL" id="CAL4066264.1"/>
    </source>
</evidence>
<evidence type="ECO:0000259" key="5">
    <source>
        <dbReference type="PROSITE" id="PS50982"/>
    </source>
</evidence>
<evidence type="ECO:0000313" key="9">
    <source>
        <dbReference type="Proteomes" id="UP001497623"/>
    </source>
</evidence>
<feature type="domain" description="MBD" evidence="5">
    <location>
        <begin position="453"/>
        <end position="521"/>
    </location>
</feature>
<organism evidence="8 9">
    <name type="scientific">Meganyctiphanes norvegica</name>
    <name type="common">Northern krill</name>
    <name type="synonym">Thysanopoda norvegica</name>
    <dbReference type="NCBI Taxonomy" id="48144"/>
    <lineage>
        <taxon>Eukaryota</taxon>
        <taxon>Metazoa</taxon>
        <taxon>Ecdysozoa</taxon>
        <taxon>Arthropoda</taxon>
        <taxon>Crustacea</taxon>
        <taxon>Multicrustacea</taxon>
        <taxon>Malacostraca</taxon>
        <taxon>Eumalacostraca</taxon>
        <taxon>Eucarida</taxon>
        <taxon>Euphausiacea</taxon>
        <taxon>Euphausiidae</taxon>
        <taxon>Meganyctiphanes</taxon>
    </lineage>
</organism>
<keyword evidence="3" id="KW-0539">Nucleus</keyword>
<dbReference type="PANTHER" id="PTHR12446">
    <property type="entry name" value="TESMIN/TSO1-RELATED"/>
    <property type="match status" value="1"/>
</dbReference>
<evidence type="ECO:0000259" key="6">
    <source>
        <dbReference type="PROSITE" id="PS51416"/>
    </source>
</evidence>
<sequence length="1433" mass="160259">MNTGINNVKATKDGDLYNIISSGNKTSNIHENTEDEGVNDKNSKNDTKNIHEKSGGKVSDEIIPNCYTLTKESVKDYTLTDKYHKDKSNESEINLDLKIDDKGGTNKNSKDNCNLDSNSNLKKIEETEYDIVIIKSKIHSEVYNTSSQQNIDLENENISNKSSTTSTKSHEKKSFFSEKNQERLLDENSRFSLVNDDGNKQGKSTENLTECAQDTEERGIKIISTATVKSKELIDNHVSHNIEQLNTCIDEYQINNTNITGSQANILSDDNSMSEQKENAKTIEESNTNFTGSQANRLSGDSIMAKLRENTKAIEEINTNMTGSQPTVLSADKSISEQEKNYKTIKENNTNITGSQANRLSTDNSNLDQNTSTIIIEENLTQNHDDYEFNIPRVFVQENPRRKSIDNKYKIIKLENLPEDSDLIDNKENQSYLLSIKEMKRETIEVVPDIPTMDQQKQQQQQLPDGWKRETVLRSRKNKIDVYYISPNGLRLRSEAELYQHCETERLNLDLSLFDFGYDEVDLTDSDTTITLSDDDSDGEEIVWASTGSSSNKKACEEPSAKANILHSFDIVNSQISKRIYLGRDIVLTPKVIPYEITVNAKQRLPEFLKGYTVLCQEEYLAFRTKEQFWQEPFMKRIYQAIEDQEITIAEASELLGVKYFRLNHEYNEFTKNPWLTETFTEYLREKDRASAKNQVESHLRNSQLEPIRATTPSQIIPSTSMEASAAEGEPCVSVTKTIVPPSLYPTTDLDRGIRKKKCHCKRSQCLNQSCECFDKFERCRNCTCINCHNKDEDPKREAAMKKRLRKMYPSLSKDLKTSNAAAMAAARAVDEMMSKPQQSMVKSLDKDETLNATTTVTGMQTSYIRHGCKCSKTACHKNFCGCYSMGLNCSDACLCVNCANRITMHSIFDDALDTSHDIPSNPESSSSSPQRMDENVTDTIERIFQQVDPKPIPNINKIKELQDKETFLHKWLEANYQIAPNSTSEENLLMLHLKNTQDRLNLEHTITISQLRKAVSKVFGTAVYIRKRLESQYCQWVYIGMKSVLAYPVSNSITPPTSPDFEPPITPTTVSSTVKKIVSLPEKGDDVDKDLTDKDFDTIYLEEDKDSNSLISTVVEEDEDDVIVLSDTEEENDDSDLIVLSDSEEELNNIPNEDGTIFCPLIEDVYSEPKVLQTSISGPNIPWRYSVPAGLVDANETLESTNIPPVAVPAGLLDTTGPHGDAHVSRVVNPPDYGLSLNSVQSNAKLLSNPAESTVARAVETGIRVQRGPDWTVGDEDGHGIGTVTELSKKGMVRVVWDCNKSSEGTWYSMGRNGKYLLQPADEAPRVTPAQKVIPSVLPAQPPTAPILINSTSTSQGQTSATLSLAKPSSSIVGTPSGLMLSKPHDPLPGPVLMNTSGPVLVKTINAPGGMVNSSAQPQYLLIVPLKKTQQL</sequence>
<feature type="domain" description="CRC" evidence="7">
    <location>
        <begin position="755"/>
        <end position="904"/>
    </location>
</feature>